<accession>A0A9D4UIW1</accession>
<organism evidence="3 4">
    <name type="scientific">Adiantum capillus-veneris</name>
    <name type="common">Maidenhair fern</name>
    <dbReference type="NCBI Taxonomy" id="13818"/>
    <lineage>
        <taxon>Eukaryota</taxon>
        <taxon>Viridiplantae</taxon>
        <taxon>Streptophyta</taxon>
        <taxon>Embryophyta</taxon>
        <taxon>Tracheophyta</taxon>
        <taxon>Polypodiopsida</taxon>
        <taxon>Polypodiidae</taxon>
        <taxon>Polypodiales</taxon>
        <taxon>Pteridineae</taxon>
        <taxon>Pteridaceae</taxon>
        <taxon>Vittarioideae</taxon>
        <taxon>Adiantum</taxon>
    </lineage>
</organism>
<evidence type="ECO:0000313" key="3">
    <source>
        <dbReference type="EMBL" id="KAI5068309.1"/>
    </source>
</evidence>
<sequence length="439" mass="47399">MLSAISAKQGGSSHGGKKKKEEDAVALEPTETEEVEVGNSVIVSQAQGSSQGSEETLLKIPGAIVHLVDGDESAHLATGIFSLVRLASQDGNGIAVFAKVGDDLQWPLAKDVPTAKLDENHYFFTLHVPPEAEDGEVDDRTHGHDGPDMLNYGVTFANDGGNSLLAELDKYLEQYSFFSLPQIVQGAPERKAELEKEVKEKGKGHLDRLEEFLFGKTNPPAKPVTIPEDAKLNAVPASISSPAEKKKYVEEKSSAYWTTLAPNVEEYSSSMAKGIASQSNTVIKGLFWCSDATIQQLERLGDYAKARIKTKEKPSQISPRTMRNLRRAGKKFFRMLPGEVALVSLDVFVKVFDAVEVAGKSVLTSTRVVACGVVSHRYGEQAAEAAHEGLSTAGHVFSTAWTISKIRKALNPNRASSSKLSKKALMKAALKGKEPVPAL</sequence>
<dbReference type="OrthoDB" id="20821at2759"/>
<gene>
    <name evidence="3" type="ORF">GOP47_0016654</name>
</gene>
<reference evidence="3" key="1">
    <citation type="submission" date="2021-01" db="EMBL/GenBank/DDBJ databases">
        <title>Adiantum capillus-veneris genome.</title>
        <authorList>
            <person name="Fang Y."/>
            <person name="Liao Q."/>
        </authorList>
    </citation>
    <scope>NUCLEOTIDE SEQUENCE</scope>
    <source>
        <strain evidence="3">H3</strain>
        <tissue evidence="3">Leaf</tissue>
    </source>
</reference>
<dbReference type="AlphaFoldDB" id="A0A9D4UIW1"/>
<dbReference type="Proteomes" id="UP000886520">
    <property type="component" value="Chromosome 16"/>
</dbReference>
<feature type="domain" description="Senescence" evidence="2">
    <location>
        <begin position="340"/>
        <end position="430"/>
    </location>
</feature>
<feature type="region of interest" description="Disordered" evidence="1">
    <location>
        <begin position="1"/>
        <end position="32"/>
    </location>
</feature>
<keyword evidence="4" id="KW-1185">Reference proteome</keyword>
<feature type="domain" description="Senescence" evidence="2">
    <location>
        <begin position="273"/>
        <end position="330"/>
    </location>
</feature>
<evidence type="ECO:0000259" key="2">
    <source>
        <dbReference type="Pfam" id="PF06911"/>
    </source>
</evidence>
<dbReference type="GO" id="GO:0005886">
    <property type="term" value="C:plasma membrane"/>
    <property type="evidence" value="ECO:0007669"/>
    <property type="project" value="TreeGrafter"/>
</dbReference>
<proteinExistence type="predicted"/>
<comment type="caution">
    <text evidence="3">The sequence shown here is derived from an EMBL/GenBank/DDBJ whole genome shotgun (WGS) entry which is preliminary data.</text>
</comment>
<dbReference type="InterPro" id="IPR045036">
    <property type="entry name" value="Spartin-like"/>
</dbReference>
<evidence type="ECO:0000313" key="4">
    <source>
        <dbReference type="Proteomes" id="UP000886520"/>
    </source>
</evidence>
<dbReference type="EMBL" id="JABFUD020000016">
    <property type="protein sequence ID" value="KAI5068309.1"/>
    <property type="molecule type" value="Genomic_DNA"/>
</dbReference>
<dbReference type="PANTHER" id="PTHR21068">
    <property type="entry name" value="SPARTIN"/>
    <property type="match status" value="1"/>
</dbReference>
<dbReference type="PANTHER" id="PTHR21068:SF43">
    <property type="entry name" value="SPARTIN"/>
    <property type="match status" value="1"/>
</dbReference>
<evidence type="ECO:0000256" key="1">
    <source>
        <dbReference type="SAM" id="MobiDB-lite"/>
    </source>
</evidence>
<dbReference type="Pfam" id="PF06911">
    <property type="entry name" value="Senescence"/>
    <property type="match status" value="2"/>
</dbReference>
<dbReference type="InterPro" id="IPR009686">
    <property type="entry name" value="Senescence/spartin_C"/>
</dbReference>
<name>A0A9D4UIW1_ADICA</name>
<protein>
    <recommendedName>
        <fullName evidence="2">Senescence domain-containing protein</fullName>
    </recommendedName>
</protein>